<name>A0A1B1B408_9ACTN</name>
<dbReference type="KEGG" id="sgs:AVL59_32010"/>
<evidence type="ECO:0000313" key="2">
    <source>
        <dbReference type="EMBL" id="MBP2055352.1"/>
    </source>
</evidence>
<reference evidence="2 4" key="2">
    <citation type="submission" date="2021-03" db="EMBL/GenBank/DDBJ databases">
        <title>Genomic Encyclopedia of Type Strains, Phase IV (KMG-IV): sequencing the most valuable type-strain genomes for metagenomic binning, comparative biology and taxonomic classification.</title>
        <authorList>
            <person name="Goeker M."/>
        </authorList>
    </citation>
    <scope>NUCLEOTIDE SEQUENCE [LARGE SCALE GENOMIC DNA]</scope>
    <source>
        <strain evidence="2 4">DSM 40499</strain>
    </source>
</reference>
<dbReference type="EMBL" id="JAGGLP010000029">
    <property type="protein sequence ID" value="MBP2055352.1"/>
    <property type="molecule type" value="Genomic_DNA"/>
</dbReference>
<accession>A0A1B1B408</accession>
<protein>
    <submittedName>
        <fullName evidence="2">DNA-binding transcriptional regulator AlpA</fullName>
    </submittedName>
    <submittedName>
        <fullName evidence="1">Integrase</fullName>
    </submittedName>
</protein>
<dbReference type="AlphaFoldDB" id="A0A1B1B408"/>
<dbReference type="OrthoDB" id="3541350at2"/>
<sequence>MSVEEVLALPAAVSVVTAAKAFGIGPDKAYELIKRDEFPARTISLGSTRKVSTASLWEALGLRR</sequence>
<evidence type="ECO:0000313" key="3">
    <source>
        <dbReference type="Proteomes" id="UP000092659"/>
    </source>
</evidence>
<gene>
    <name evidence="1" type="ORF">AVL59_32010</name>
    <name evidence="2" type="ORF">J2Z21_008366</name>
</gene>
<keyword evidence="2" id="KW-0238">DNA-binding</keyword>
<dbReference type="RefSeq" id="WP_067311534.1">
    <property type="nucleotide sequence ID" value="NZ_CP016279.1"/>
</dbReference>
<dbReference type="STRING" id="68214.AVL59_32010"/>
<dbReference type="Proteomes" id="UP001519309">
    <property type="component" value="Unassembled WGS sequence"/>
</dbReference>
<dbReference type="EMBL" id="CP016279">
    <property type="protein sequence ID" value="ANP53555.1"/>
    <property type="molecule type" value="Genomic_DNA"/>
</dbReference>
<dbReference type="Proteomes" id="UP000092659">
    <property type="component" value="Chromosome"/>
</dbReference>
<proteinExistence type="predicted"/>
<evidence type="ECO:0000313" key="1">
    <source>
        <dbReference type="EMBL" id="ANP53555.1"/>
    </source>
</evidence>
<organism evidence="1 3">
    <name type="scientific">Streptomyces griseochromogenes</name>
    <dbReference type="NCBI Taxonomy" id="68214"/>
    <lineage>
        <taxon>Bacteria</taxon>
        <taxon>Bacillati</taxon>
        <taxon>Actinomycetota</taxon>
        <taxon>Actinomycetes</taxon>
        <taxon>Kitasatosporales</taxon>
        <taxon>Streptomycetaceae</taxon>
        <taxon>Streptomyces</taxon>
    </lineage>
</organism>
<dbReference type="GO" id="GO:0003677">
    <property type="term" value="F:DNA binding"/>
    <property type="evidence" value="ECO:0007669"/>
    <property type="project" value="UniProtKB-KW"/>
</dbReference>
<keyword evidence="4" id="KW-1185">Reference proteome</keyword>
<reference evidence="1 3" key="1">
    <citation type="submission" date="2016-06" db="EMBL/GenBank/DDBJ databases">
        <title>Complete genome sequence of Streptomyces griseochromogenes ATCC 14511, the Blasticidin S producer.</title>
        <authorList>
            <person name="Wu L."/>
        </authorList>
    </citation>
    <scope>NUCLEOTIDE SEQUENCE [LARGE SCALE GENOMIC DNA]</scope>
    <source>
        <strain evidence="1 3">ATCC 14511</strain>
    </source>
</reference>
<evidence type="ECO:0000313" key="4">
    <source>
        <dbReference type="Proteomes" id="UP001519309"/>
    </source>
</evidence>